<proteinExistence type="predicted"/>
<dbReference type="PANTHER" id="PTHR13690">
    <property type="entry name" value="TRANSCRIPTION FACTOR POSF21-RELATED"/>
    <property type="match status" value="1"/>
</dbReference>
<evidence type="ECO:0000313" key="10">
    <source>
        <dbReference type="Proteomes" id="UP000682877"/>
    </source>
</evidence>
<dbReference type="SUPFAM" id="SSF57959">
    <property type="entry name" value="Leucine zipper domain"/>
    <property type="match status" value="1"/>
</dbReference>
<name>A0A8S2A534_ARAAE</name>
<dbReference type="GO" id="GO:0003700">
    <property type="term" value="F:DNA-binding transcription factor activity"/>
    <property type="evidence" value="ECO:0007669"/>
    <property type="project" value="InterPro"/>
</dbReference>
<keyword evidence="3" id="KW-0238">DNA-binding</keyword>
<evidence type="ECO:0000259" key="8">
    <source>
        <dbReference type="PROSITE" id="PS50217"/>
    </source>
</evidence>
<organism evidence="9 10">
    <name type="scientific">Arabidopsis arenosa</name>
    <name type="common">Sand rock-cress</name>
    <name type="synonym">Cardaminopsis arenosa</name>
    <dbReference type="NCBI Taxonomy" id="38785"/>
    <lineage>
        <taxon>Eukaryota</taxon>
        <taxon>Viridiplantae</taxon>
        <taxon>Streptophyta</taxon>
        <taxon>Embryophyta</taxon>
        <taxon>Tracheophyta</taxon>
        <taxon>Spermatophyta</taxon>
        <taxon>Magnoliopsida</taxon>
        <taxon>eudicotyledons</taxon>
        <taxon>Gunneridae</taxon>
        <taxon>Pentapetalae</taxon>
        <taxon>rosids</taxon>
        <taxon>malvids</taxon>
        <taxon>Brassicales</taxon>
        <taxon>Brassicaceae</taxon>
        <taxon>Camelineae</taxon>
        <taxon>Arabidopsis</taxon>
    </lineage>
</organism>
<dbReference type="AlphaFoldDB" id="A0A8S2A534"/>
<feature type="domain" description="BZIP" evidence="8">
    <location>
        <begin position="196"/>
        <end position="259"/>
    </location>
</feature>
<evidence type="ECO:0000256" key="7">
    <source>
        <dbReference type="SAM" id="MobiDB-lite"/>
    </source>
</evidence>
<dbReference type="FunFam" id="1.20.5.170:FF:000083">
    <property type="entry name" value="Transcription factor VIP1"/>
    <property type="match status" value="1"/>
</dbReference>
<protein>
    <recommendedName>
        <fullName evidence="8">BZIP domain-containing protein</fullName>
    </recommendedName>
</protein>
<dbReference type="GO" id="GO:0003677">
    <property type="term" value="F:DNA binding"/>
    <property type="evidence" value="ECO:0007669"/>
    <property type="project" value="UniProtKB-KW"/>
</dbReference>
<dbReference type="EMBL" id="LR999453">
    <property type="protein sequence ID" value="CAE5993438.1"/>
    <property type="molecule type" value="Genomic_DNA"/>
</dbReference>
<feature type="coiled-coil region" evidence="6">
    <location>
        <begin position="221"/>
        <end position="286"/>
    </location>
</feature>
<dbReference type="SMART" id="SM00338">
    <property type="entry name" value="BRLZ"/>
    <property type="match status" value="1"/>
</dbReference>
<evidence type="ECO:0000256" key="4">
    <source>
        <dbReference type="ARBA" id="ARBA00023163"/>
    </source>
</evidence>
<dbReference type="CDD" id="cd14703">
    <property type="entry name" value="bZIP_plant_RF2"/>
    <property type="match status" value="1"/>
</dbReference>
<evidence type="ECO:0000256" key="1">
    <source>
        <dbReference type="ARBA" id="ARBA00004123"/>
    </source>
</evidence>
<feature type="region of interest" description="Disordered" evidence="7">
    <location>
        <begin position="295"/>
        <end position="343"/>
    </location>
</feature>
<dbReference type="InterPro" id="IPR046347">
    <property type="entry name" value="bZIP_sf"/>
</dbReference>
<gene>
    <name evidence="9" type="ORF">AARE701A_LOCUS9119</name>
</gene>
<dbReference type="InterPro" id="IPR044759">
    <property type="entry name" value="bZIP_RF2"/>
</dbReference>
<evidence type="ECO:0000313" key="9">
    <source>
        <dbReference type="EMBL" id="CAE5993438.1"/>
    </source>
</evidence>
<feature type="compositionally biased region" description="Polar residues" evidence="7">
    <location>
        <begin position="297"/>
        <end position="333"/>
    </location>
</feature>
<sequence>MEGGGRPNQTILSEIEHMPEAPRQRISHHRRARSETFFSGESIDDLLLFDPSDIDFSSLDFLNAPPPQQQQPQASPMSVDSPSEETSSNGVVPPNPLPPKPEARFGRHVRSFSVDSDFFDDLGVTEEQYVGKSLATSSGEKKKGNHHHNRSNSMDGEMSSASFNIESILASVSGKDSGKKNMGMGGDRLAELALLDPKRAKRILANRQSAARSKERKIRYTGELERKVQTLQNEATTLSAQVTMLQRGTSELNTENKHLKMRLQALEQQAELRDALNEALRDELNRLKMAAGEIPQGNGNSYNRAQFSSQQSAMNQFGNNKNQQMSTNGQPSLPSYMDFTKRG</sequence>
<feature type="compositionally biased region" description="Basic and acidic residues" evidence="7">
    <location>
        <begin position="14"/>
        <end position="23"/>
    </location>
</feature>
<comment type="subcellular location">
    <subcellularLocation>
        <location evidence="1">Nucleus</location>
    </subcellularLocation>
</comment>
<accession>A0A8S2A534</accession>
<evidence type="ECO:0000256" key="5">
    <source>
        <dbReference type="ARBA" id="ARBA00023242"/>
    </source>
</evidence>
<keyword evidence="2" id="KW-0805">Transcription regulation</keyword>
<dbReference type="PROSITE" id="PS50217">
    <property type="entry name" value="BZIP"/>
    <property type="match status" value="1"/>
</dbReference>
<keyword evidence="6" id="KW-0175">Coiled coil</keyword>
<evidence type="ECO:0000256" key="3">
    <source>
        <dbReference type="ARBA" id="ARBA00023125"/>
    </source>
</evidence>
<reference evidence="9" key="1">
    <citation type="submission" date="2021-01" db="EMBL/GenBank/DDBJ databases">
        <authorList>
            <person name="Bezrukov I."/>
        </authorList>
    </citation>
    <scope>NUCLEOTIDE SEQUENCE</scope>
</reference>
<feature type="region of interest" description="Disordered" evidence="7">
    <location>
        <begin position="1"/>
        <end position="32"/>
    </location>
</feature>
<evidence type="ECO:0000256" key="6">
    <source>
        <dbReference type="SAM" id="Coils"/>
    </source>
</evidence>
<dbReference type="InterPro" id="IPR004827">
    <property type="entry name" value="bZIP"/>
</dbReference>
<feature type="region of interest" description="Disordered" evidence="7">
    <location>
        <begin position="134"/>
        <end position="157"/>
    </location>
</feature>
<dbReference type="Pfam" id="PF00170">
    <property type="entry name" value="bZIP_1"/>
    <property type="match status" value="1"/>
</dbReference>
<feature type="compositionally biased region" description="Polar residues" evidence="7">
    <location>
        <begin position="74"/>
        <end position="90"/>
    </location>
</feature>
<dbReference type="GO" id="GO:0005634">
    <property type="term" value="C:nucleus"/>
    <property type="evidence" value="ECO:0007669"/>
    <property type="project" value="UniProtKB-SubCell"/>
</dbReference>
<feature type="region of interest" description="Disordered" evidence="7">
    <location>
        <begin position="59"/>
        <end position="104"/>
    </location>
</feature>
<dbReference type="PANTHER" id="PTHR13690:SF86">
    <property type="entry name" value="TRANSCRIPTION FACTOR VIP1"/>
    <property type="match status" value="1"/>
</dbReference>
<keyword evidence="4" id="KW-0804">Transcription</keyword>
<keyword evidence="5" id="KW-0539">Nucleus</keyword>
<keyword evidence="10" id="KW-1185">Reference proteome</keyword>
<dbReference type="Proteomes" id="UP000682877">
    <property type="component" value="Chromosome 3"/>
</dbReference>
<dbReference type="Gene3D" id="1.20.5.170">
    <property type="match status" value="1"/>
</dbReference>
<evidence type="ECO:0000256" key="2">
    <source>
        <dbReference type="ARBA" id="ARBA00023015"/>
    </source>
</evidence>